<evidence type="ECO:0000313" key="1">
    <source>
        <dbReference type="EMBL" id="KLU82809.1"/>
    </source>
</evidence>
<reference evidence="1" key="3">
    <citation type="submission" date="2011-03" db="EMBL/GenBank/DDBJ databases">
        <title>Annotation of Magnaporthe poae ATCC 64411.</title>
        <authorList>
            <person name="Ma L.-J."/>
            <person name="Dead R."/>
            <person name="Young S.K."/>
            <person name="Zeng Q."/>
            <person name="Gargeya S."/>
            <person name="Fitzgerald M."/>
            <person name="Haas B."/>
            <person name="Abouelleil A."/>
            <person name="Alvarado L."/>
            <person name="Arachchi H.M."/>
            <person name="Berlin A."/>
            <person name="Brown A."/>
            <person name="Chapman S.B."/>
            <person name="Chen Z."/>
            <person name="Dunbar C."/>
            <person name="Freedman E."/>
            <person name="Gearin G."/>
            <person name="Gellesch M."/>
            <person name="Goldberg J."/>
            <person name="Griggs A."/>
            <person name="Gujja S."/>
            <person name="Heiman D."/>
            <person name="Howarth C."/>
            <person name="Larson L."/>
            <person name="Lui A."/>
            <person name="MacDonald P.J.P."/>
            <person name="Mehta T."/>
            <person name="Montmayeur A."/>
            <person name="Murphy C."/>
            <person name="Neiman D."/>
            <person name="Pearson M."/>
            <person name="Priest M."/>
            <person name="Roberts A."/>
            <person name="Saif S."/>
            <person name="Shea T."/>
            <person name="Shenoy N."/>
            <person name="Sisk P."/>
            <person name="Stolte C."/>
            <person name="Sykes S."/>
            <person name="Yandava C."/>
            <person name="Wortman J."/>
            <person name="Nusbaum C."/>
            <person name="Birren B."/>
        </authorList>
    </citation>
    <scope>NUCLEOTIDE SEQUENCE</scope>
    <source>
        <strain evidence="1">ATCC 64411</strain>
    </source>
</reference>
<protein>
    <submittedName>
        <fullName evidence="1 2">Uncharacterized protein</fullName>
    </submittedName>
</protein>
<dbReference type="eggNOG" id="ENOG502RMR1">
    <property type="taxonomic scope" value="Eukaryota"/>
</dbReference>
<dbReference type="EnsemblFungi" id="MAPG_01877T0">
    <property type="protein sequence ID" value="MAPG_01877T0"/>
    <property type="gene ID" value="MAPG_01877"/>
</dbReference>
<reference evidence="2" key="5">
    <citation type="submission" date="2015-06" db="UniProtKB">
        <authorList>
            <consortium name="EnsemblFungi"/>
        </authorList>
    </citation>
    <scope>IDENTIFICATION</scope>
    <source>
        <strain evidence="2">ATCC 64411</strain>
    </source>
</reference>
<dbReference type="EMBL" id="ADBL01000465">
    <property type="status" value="NOT_ANNOTATED_CDS"/>
    <property type="molecule type" value="Genomic_DNA"/>
</dbReference>
<evidence type="ECO:0000313" key="3">
    <source>
        <dbReference type="Proteomes" id="UP000011715"/>
    </source>
</evidence>
<reference evidence="1" key="1">
    <citation type="submission" date="2010-05" db="EMBL/GenBank/DDBJ databases">
        <title>The Genome Sequence of Magnaporthe poae strain ATCC 64411.</title>
        <authorList>
            <consortium name="The Broad Institute Genome Sequencing Platform"/>
            <consortium name="Broad Institute Genome Sequencing Center for Infectious Disease"/>
            <person name="Ma L.-J."/>
            <person name="Dead R."/>
            <person name="Young S."/>
            <person name="Zeng Q."/>
            <person name="Koehrsen M."/>
            <person name="Alvarado L."/>
            <person name="Berlin A."/>
            <person name="Chapman S.B."/>
            <person name="Chen Z."/>
            <person name="Freedman E."/>
            <person name="Gellesch M."/>
            <person name="Goldberg J."/>
            <person name="Griggs A."/>
            <person name="Gujja S."/>
            <person name="Heilman E.R."/>
            <person name="Heiman D."/>
            <person name="Hepburn T."/>
            <person name="Howarth C."/>
            <person name="Jen D."/>
            <person name="Larson L."/>
            <person name="Mehta T."/>
            <person name="Neiman D."/>
            <person name="Pearson M."/>
            <person name="Roberts A."/>
            <person name="Saif S."/>
            <person name="Shea T."/>
            <person name="Shenoy N."/>
            <person name="Sisk P."/>
            <person name="Stolte C."/>
            <person name="Sykes S."/>
            <person name="Walk T."/>
            <person name="White J."/>
            <person name="Yandava C."/>
            <person name="Haas B."/>
            <person name="Nusbaum C."/>
            <person name="Birren B."/>
        </authorList>
    </citation>
    <scope>NUCLEOTIDE SEQUENCE</scope>
    <source>
        <strain evidence="1">ATCC 64411</strain>
    </source>
</reference>
<name>A0A0C4DPU9_MAGP6</name>
<gene>
    <name evidence="1" type="ORF">MAPG_01877</name>
</gene>
<reference evidence="3" key="2">
    <citation type="submission" date="2010-05" db="EMBL/GenBank/DDBJ databases">
        <title>The genome sequence of Magnaporthe poae strain ATCC 64411.</title>
        <authorList>
            <person name="Ma L.-J."/>
            <person name="Dead R."/>
            <person name="Young S."/>
            <person name="Zeng Q."/>
            <person name="Koehrsen M."/>
            <person name="Alvarado L."/>
            <person name="Berlin A."/>
            <person name="Chapman S.B."/>
            <person name="Chen Z."/>
            <person name="Freedman E."/>
            <person name="Gellesch M."/>
            <person name="Goldberg J."/>
            <person name="Griggs A."/>
            <person name="Gujja S."/>
            <person name="Heilman E.R."/>
            <person name="Heiman D."/>
            <person name="Hepburn T."/>
            <person name="Howarth C."/>
            <person name="Jen D."/>
            <person name="Larson L."/>
            <person name="Mehta T."/>
            <person name="Neiman D."/>
            <person name="Pearson M."/>
            <person name="Roberts A."/>
            <person name="Saif S."/>
            <person name="Shea T."/>
            <person name="Shenoy N."/>
            <person name="Sisk P."/>
            <person name="Stolte C."/>
            <person name="Sykes S."/>
            <person name="Walk T."/>
            <person name="White J."/>
            <person name="Yandava C."/>
            <person name="Haas B."/>
            <person name="Nusbaum C."/>
            <person name="Birren B."/>
        </authorList>
    </citation>
    <scope>NUCLEOTIDE SEQUENCE [LARGE SCALE GENOMIC DNA]</scope>
    <source>
        <strain evidence="3">ATCC 64411 / 73-15</strain>
    </source>
</reference>
<dbReference type="EMBL" id="GL876966">
    <property type="protein sequence ID" value="KLU82809.1"/>
    <property type="molecule type" value="Genomic_DNA"/>
</dbReference>
<dbReference type="VEuPathDB" id="FungiDB:MAPG_01877"/>
<dbReference type="OrthoDB" id="5204500at2759"/>
<dbReference type="OMA" id="REDYSFV"/>
<sequence length="253" mass="26963">MSDDMSRPSDAMEVSIVALGHSQADTPAIVDPAAACLPGATIRNDTPPGHRLLLSTREDYSFVSVADLGVAAKQLSADTSPSELLKAVTAANDVAAVLYVADLASYHHLHPAAAQDDQGTGQSAATTTTTHIQDVLKSFRTVRAWCRTQKLDTVVLLRGVKAFKDDLGAHPLEGCFGAGYSWIDDKTNAQDLGAPMGLDALVRRMCTEEGGAVSAEGDETGPKLYFHYVRGDRASEEDVDVVVNAIKDILRRK</sequence>
<proteinExistence type="predicted"/>
<reference evidence="2" key="4">
    <citation type="journal article" date="2015" name="G3 (Bethesda)">
        <title>Genome sequences of three phytopathogenic species of the Magnaporthaceae family of fungi.</title>
        <authorList>
            <person name="Okagaki L.H."/>
            <person name="Nunes C.C."/>
            <person name="Sailsbery J."/>
            <person name="Clay B."/>
            <person name="Brown D."/>
            <person name="John T."/>
            <person name="Oh Y."/>
            <person name="Young N."/>
            <person name="Fitzgerald M."/>
            <person name="Haas B.J."/>
            <person name="Zeng Q."/>
            <person name="Young S."/>
            <person name="Adiconis X."/>
            <person name="Fan L."/>
            <person name="Levin J.Z."/>
            <person name="Mitchell T.K."/>
            <person name="Okubara P.A."/>
            <person name="Farman M.L."/>
            <person name="Kohn L.M."/>
            <person name="Birren B."/>
            <person name="Ma L.-J."/>
            <person name="Dean R.A."/>
        </authorList>
    </citation>
    <scope>NUCLEOTIDE SEQUENCE</scope>
    <source>
        <strain evidence="2">ATCC 64411 / 73-15</strain>
    </source>
</reference>
<dbReference type="AlphaFoldDB" id="A0A0C4DPU9"/>
<keyword evidence="3" id="KW-1185">Reference proteome</keyword>
<accession>A0A0C4DPU9</accession>
<dbReference type="Proteomes" id="UP000011715">
    <property type="component" value="Unassembled WGS sequence"/>
</dbReference>
<organism evidence="2 3">
    <name type="scientific">Magnaporthiopsis poae (strain ATCC 64411 / 73-15)</name>
    <name type="common">Kentucky bluegrass fungus</name>
    <name type="synonym">Magnaporthe poae</name>
    <dbReference type="NCBI Taxonomy" id="644358"/>
    <lineage>
        <taxon>Eukaryota</taxon>
        <taxon>Fungi</taxon>
        <taxon>Dikarya</taxon>
        <taxon>Ascomycota</taxon>
        <taxon>Pezizomycotina</taxon>
        <taxon>Sordariomycetes</taxon>
        <taxon>Sordariomycetidae</taxon>
        <taxon>Magnaporthales</taxon>
        <taxon>Magnaporthaceae</taxon>
        <taxon>Magnaporthiopsis</taxon>
    </lineage>
</organism>
<evidence type="ECO:0000313" key="2">
    <source>
        <dbReference type="EnsemblFungi" id="MAPG_01877T0"/>
    </source>
</evidence>